<dbReference type="Proteomes" id="UP000198949">
    <property type="component" value="Unassembled WGS sequence"/>
</dbReference>
<sequence length="239" mass="25871">MAEEFGLEQVQAMLAEAKVQAVGVGDGTLFGEPVLAFAQLQTAENEGFRHAWARPDGRIVAWANEKRLGPGPGVDDASLRELVDHQKTDVAAVTDRDGATLLEAKHLKHWKSRVTVTDAHGREVGTIRQKSVTFKPSWELSVGDRSYGRVRADGSRALGLDIADASGAVYGRMTKVGSPQYLARHYHAGMAAGLPPATAAMLNRFVIQFFRRPDHLQLAPLIPLAVDLSMAGNSPSKLR</sequence>
<keyword evidence="2" id="KW-1185">Reference proteome</keyword>
<organism evidence="1 2">
    <name type="scientific">Glycomyces harbinensis</name>
    <dbReference type="NCBI Taxonomy" id="58114"/>
    <lineage>
        <taxon>Bacteria</taxon>
        <taxon>Bacillati</taxon>
        <taxon>Actinomycetota</taxon>
        <taxon>Actinomycetes</taxon>
        <taxon>Glycomycetales</taxon>
        <taxon>Glycomycetaceae</taxon>
        <taxon>Glycomyces</taxon>
    </lineage>
</organism>
<evidence type="ECO:0008006" key="3">
    <source>
        <dbReference type="Google" id="ProtNLM"/>
    </source>
</evidence>
<evidence type="ECO:0000313" key="1">
    <source>
        <dbReference type="EMBL" id="SDE03129.1"/>
    </source>
</evidence>
<gene>
    <name evidence="1" type="ORF">SAMN05216270_11161</name>
</gene>
<dbReference type="STRING" id="58114.SAMN05216270_11161"/>
<accession>A0A1G6ZKE9</accession>
<dbReference type="InterPro" id="IPR025659">
    <property type="entry name" value="Tubby-like_C"/>
</dbReference>
<dbReference type="SUPFAM" id="SSF54518">
    <property type="entry name" value="Tubby C-terminal domain-like"/>
    <property type="match status" value="1"/>
</dbReference>
<dbReference type="AlphaFoldDB" id="A0A1G6ZKE9"/>
<protein>
    <recommendedName>
        <fullName evidence="3">Scramblase</fullName>
    </recommendedName>
</protein>
<proteinExistence type="predicted"/>
<dbReference type="OrthoDB" id="3468573at2"/>
<dbReference type="RefSeq" id="WP_091038203.1">
    <property type="nucleotide sequence ID" value="NZ_FNAD01000011.1"/>
</dbReference>
<reference evidence="2" key="1">
    <citation type="submission" date="2016-10" db="EMBL/GenBank/DDBJ databases">
        <authorList>
            <person name="Varghese N."/>
            <person name="Submissions S."/>
        </authorList>
    </citation>
    <scope>NUCLEOTIDE SEQUENCE [LARGE SCALE GENOMIC DNA]</scope>
    <source>
        <strain evidence="2">CGMCC 4.3516</strain>
    </source>
</reference>
<dbReference type="EMBL" id="FNAD01000011">
    <property type="protein sequence ID" value="SDE03129.1"/>
    <property type="molecule type" value="Genomic_DNA"/>
</dbReference>
<name>A0A1G6ZKE9_9ACTN</name>
<evidence type="ECO:0000313" key="2">
    <source>
        <dbReference type="Proteomes" id="UP000198949"/>
    </source>
</evidence>